<protein>
    <submittedName>
        <fullName evidence="1">Ribonuclease toxin, BrnT, of type II toxin-antitoxin system</fullName>
    </submittedName>
</protein>
<proteinExistence type="predicted"/>
<dbReference type="OrthoDB" id="9798158at2"/>
<accession>A0A1H2PP85</accession>
<dbReference type="AlphaFoldDB" id="A0A1H2PP85"/>
<sequence length="103" mass="12018">MAWIHADKAKARRPIAVPLSDTALQVLERQRHTYRQPGFEGITLDLIDDRLAYGEQRVITVGWLARRMVIVVWTERNGARHIISMRKANKREKRRFAQRLGEG</sequence>
<reference evidence="2" key="1">
    <citation type="submission" date="2016-09" db="EMBL/GenBank/DDBJ databases">
        <authorList>
            <person name="Varghese N."/>
            <person name="Submissions S."/>
        </authorList>
    </citation>
    <scope>NUCLEOTIDE SEQUENCE [LARGE SCALE GENOMIC DNA]</scope>
    <source>
        <strain evidence="2">JS23</strain>
    </source>
</reference>
<dbReference type="Gene3D" id="3.10.450.530">
    <property type="entry name" value="Ribonuclease toxin, BrnT, of type II toxin-antitoxin system"/>
    <property type="match status" value="1"/>
</dbReference>
<dbReference type="EMBL" id="FNLO01000005">
    <property type="protein sequence ID" value="SDV48560.1"/>
    <property type="molecule type" value="Genomic_DNA"/>
</dbReference>
<dbReference type="InterPro" id="IPR007460">
    <property type="entry name" value="BrnT_toxin"/>
</dbReference>
<organism evidence="1 2">
    <name type="scientific">Chitinasiproducens palmae</name>
    <dbReference type="NCBI Taxonomy" id="1770053"/>
    <lineage>
        <taxon>Bacteria</taxon>
        <taxon>Pseudomonadati</taxon>
        <taxon>Pseudomonadota</taxon>
        <taxon>Betaproteobacteria</taxon>
        <taxon>Burkholderiales</taxon>
        <taxon>Burkholderiaceae</taxon>
        <taxon>Chitinasiproducens</taxon>
    </lineage>
</organism>
<dbReference type="InterPro" id="IPR038573">
    <property type="entry name" value="BrnT_sf"/>
</dbReference>
<evidence type="ECO:0000313" key="2">
    <source>
        <dbReference type="Proteomes" id="UP000243719"/>
    </source>
</evidence>
<gene>
    <name evidence="1" type="ORF">SAMN05216551_105190</name>
</gene>
<dbReference type="STRING" id="1770053.SAMN05216551_105190"/>
<evidence type="ECO:0000313" key="1">
    <source>
        <dbReference type="EMBL" id="SDV48560.1"/>
    </source>
</evidence>
<name>A0A1H2PP85_9BURK</name>
<keyword evidence="2" id="KW-1185">Reference proteome</keyword>
<dbReference type="Proteomes" id="UP000243719">
    <property type="component" value="Unassembled WGS sequence"/>
</dbReference>
<dbReference type="Pfam" id="PF04365">
    <property type="entry name" value="BrnT_toxin"/>
    <property type="match status" value="1"/>
</dbReference>